<sequence>MSLESMKIFLLLKHDLPLNWVMELFYLALTLCQLAIYTYFAFNDLGPNPFLCPVNYPYPSKELYNVCIIDLSNLICMWLMFSISLCFAIRDNIPNHKIDEWLGFQNNDQSDNVHNKSWEGEEKEGKQVEGVA</sequence>
<evidence type="ECO:0000313" key="3">
    <source>
        <dbReference type="EMBL" id="CAI2167970.1"/>
    </source>
</evidence>
<keyword evidence="2" id="KW-0812">Transmembrane</keyword>
<accession>A0A9W4WKB1</accession>
<reference evidence="3" key="1">
    <citation type="submission" date="2022-08" db="EMBL/GenBank/DDBJ databases">
        <authorList>
            <person name="Kallberg Y."/>
            <person name="Tangrot J."/>
            <person name="Rosling A."/>
        </authorList>
    </citation>
    <scope>NUCLEOTIDE SEQUENCE</scope>
    <source>
        <strain evidence="3">Wild A</strain>
    </source>
</reference>
<organism evidence="3 4">
    <name type="scientific">Funneliformis geosporum</name>
    <dbReference type="NCBI Taxonomy" id="1117311"/>
    <lineage>
        <taxon>Eukaryota</taxon>
        <taxon>Fungi</taxon>
        <taxon>Fungi incertae sedis</taxon>
        <taxon>Mucoromycota</taxon>
        <taxon>Glomeromycotina</taxon>
        <taxon>Glomeromycetes</taxon>
        <taxon>Glomerales</taxon>
        <taxon>Glomeraceae</taxon>
        <taxon>Funneliformis</taxon>
    </lineage>
</organism>
<dbReference type="Proteomes" id="UP001153678">
    <property type="component" value="Unassembled WGS sequence"/>
</dbReference>
<dbReference type="EMBL" id="CAMKVN010000440">
    <property type="protein sequence ID" value="CAI2167970.1"/>
    <property type="molecule type" value="Genomic_DNA"/>
</dbReference>
<keyword evidence="2" id="KW-1133">Transmembrane helix</keyword>
<evidence type="ECO:0000256" key="2">
    <source>
        <dbReference type="SAM" id="Phobius"/>
    </source>
</evidence>
<proteinExistence type="predicted"/>
<comment type="caution">
    <text evidence="3">The sequence shown here is derived from an EMBL/GenBank/DDBJ whole genome shotgun (WGS) entry which is preliminary data.</text>
</comment>
<evidence type="ECO:0000256" key="1">
    <source>
        <dbReference type="SAM" id="MobiDB-lite"/>
    </source>
</evidence>
<keyword evidence="4" id="KW-1185">Reference proteome</keyword>
<protein>
    <submittedName>
        <fullName evidence="3">14415_t:CDS:1</fullName>
    </submittedName>
</protein>
<feature type="transmembrane region" description="Helical" evidence="2">
    <location>
        <begin position="20"/>
        <end position="42"/>
    </location>
</feature>
<keyword evidence="2" id="KW-0472">Membrane</keyword>
<gene>
    <name evidence="3" type="ORF">FWILDA_LOCUS3349</name>
</gene>
<feature type="transmembrane region" description="Helical" evidence="2">
    <location>
        <begin position="62"/>
        <end position="89"/>
    </location>
</feature>
<evidence type="ECO:0000313" key="4">
    <source>
        <dbReference type="Proteomes" id="UP001153678"/>
    </source>
</evidence>
<name>A0A9W4WKB1_9GLOM</name>
<dbReference type="AlphaFoldDB" id="A0A9W4WKB1"/>
<dbReference type="OrthoDB" id="2402153at2759"/>
<feature type="region of interest" description="Disordered" evidence="1">
    <location>
        <begin position="113"/>
        <end position="132"/>
    </location>
</feature>